<accession>A0A9P5K954</accession>
<feature type="compositionally biased region" description="Basic and acidic residues" evidence="1">
    <location>
        <begin position="65"/>
        <end position="76"/>
    </location>
</feature>
<reference evidence="2" key="1">
    <citation type="submission" date="2019-06" db="EMBL/GenBank/DDBJ databases">
        <authorList>
            <person name="Gan P."/>
            <person name="Shirasu K."/>
        </authorList>
    </citation>
    <scope>NUCLEOTIDE SEQUENCE [LARGE SCALE GENOMIC DNA]</scope>
    <source>
        <strain evidence="2">CAD2</strain>
    </source>
</reference>
<feature type="region of interest" description="Disordered" evidence="1">
    <location>
        <begin position="40"/>
        <end position="76"/>
    </location>
</feature>
<evidence type="ECO:0000313" key="3">
    <source>
        <dbReference type="Proteomes" id="UP000711996"/>
    </source>
</evidence>
<dbReference type="Proteomes" id="UP000711996">
    <property type="component" value="Unassembled WGS sequence"/>
</dbReference>
<protein>
    <submittedName>
        <fullName evidence="2">Uncharacterized protein</fullName>
    </submittedName>
</protein>
<keyword evidence="3" id="KW-1185">Reference proteome</keyword>
<proteinExistence type="predicted"/>
<organism evidence="2 3">
    <name type="scientific">Colletotrichum siamense</name>
    <name type="common">Anthracnose fungus</name>
    <dbReference type="NCBI Taxonomy" id="690259"/>
    <lineage>
        <taxon>Eukaryota</taxon>
        <taxon>Fungi</taxon>
        <taxon>Dikarya</taxon>
        <taxon>Ascomycota</taxon>
        <taxon>Pezizomycotina</taxon>
        <taxon>Sordariomycetes</taxon>
        <taxon>Hypocreomycetidae</taxon>
        <taxon>Glomerellales</taxon>
        <taxon>Glomerellaceae</taxon>
        <taxon>Colletotrichum</taxon>
        <taxon>Colletotrichum gloeosporioides species complex</taxon>
    </lineage>
</organism>
<name>A0A9P5K954_COLSI</name>
<sequence length="76" mass="8892">MPLPPFFQTTDDRTFSRSCLPRLSHQRSSYKNQTQIRHGILPKPQTSDPATSPAHPHQRRGRRPGWCDERLLKNEE</sequence>
<dbReference type="AlphaFoldDB" id="A0A9P5K954"/>
<dbReference type="EMBL" id="QPMT01000004">
    <property type="protein sequence ID" value="KAF4864420.1"/>
    <property type="molecule type" value="Genomic_DNA"/>
</dbReference>
<evidence type="ECO:0000313" key="2">
    <source>
        <dbReference type="EMBL" id="KAF4864420.1"/>
    </source>
</evidence>
<evidence type="ECO:0000256" key="1">
    <source>
        <dbReference type="SAM" id="MobiDB-lite"/>
    </source>
</evidence>
<gene>
    <name evidence="2" type="ORF">CGCSCA2_v002140</name>
</gene>
<comment type="caution">
    <text evidence="2">The sequence shown here is derived from an EMBL/GenBank/DDBJ whole genome shotgun (WGS) entry which is preliminary data.</text>
</comment>